<keyword evidence="1" id="KW-0378">Hydrolase</keyword>
<dbReference type="InterPro" id="IPR006823">
    <property type="entry name" value="Ceramidase_alk"/>
</dbReference>
<feature type="domain" description="Neutral/alkaline non-lysosomal ceramidase N-terminal" evidence="2">
    <location>
        <begin position="19"/>
        <end position="229"/>
    </location>
</feature>
<dbReference type="PANTHER" id="PTHR12670:SF1">
    <property type="entry name" value="NEUTRAL CERAMIDASE"/>
    <property type="match status" value="1"/>
</dbReference>
<accession>A0ABN1JHN1</accession>
<sequence length="431" mass="48920">MLDKLMANASKSVLDIPEGIKMSGYINRKKENIGTHDNLFTKAVTIDNGQEKIVLITNDLLCIDSYIVNNVVSIINKKHDIPEENIFICASHTHSGPDICKWHMGNYEMDKKHKELKENIINVIAENALTSIENLIPAKIGFGQSICNDVASNRIDKKAVTDNLLHVIKIVDYNDRAICALINYACHPTVLGCDNLYISSDYPGVLQTLIENEYDGECVAMFINGACGNQSTRFTRRSQDFEEVERLGNILYKNSIRAIKGIKQFKNWIDLSSIKEDKKFPRKKLPSKEEALEIYNKAKKEKEKILENKDSEPFDKRIAITRYQGAKITLDNIKNFKEEKEDIVLPIQLIQLGFILIVGIPAELFVEYGLEIKETINFKNVIIAAYTNSMKGYIYTEESYKHGDYEALSSPFDIKAGEVLVKNVKKLISKL</sequence>
<comment type="caution">
    <text evidence="3">The sequence shown here is derived from an EMBL/GenBank/DDBJ whole genome shotgun (WGS) entry which is preliminary data.</text>
</comment>
<dbReference type="RefSeq" id="WP_343761171.1">
    <property type="nucleotide sequence ID" value="NZ_BAAACG010000009.1"/>
</dbReference>
<dbReference type="PANTHER" id="PTHR12670">
    <property type="entry name" value="CERAMIDASE"/>
    <property type="match status" value="1"/>
</dbReference>
<protein>
    <recommendedName>
        <fullName evidence="1">Neutral ceramidase</fullName>
        <ecNumber evidence="1">3.5.1.23</ecNumber>
    </recommendedName>
</protein>
<reference evidence="3 4" key="1">
    <citation type="journal article" date="2019" name="Int. J. Syst. Evol. Microbiol.">
        <title>The Global Catalogue of Microorganisms (GCM) 10K type strain sequencing project: providing services to taxonomists for standard genome sequencing and annotation.</title>
        <authorList>
            <consortium name="The Broad Institute Genomics Platform"/>
            <consortium name="The Broad Institute Genome Sequencing Center for Infectious Disease"/>
            <person name="Wu L."/>
            <person name="Ma J."/>
        </authorList>
    </citation>
    <scope>NUCLEOTIDE SEQUENCE [LARGE SCALE GENOMIC DNA]</scope>
    <source>
        <strain evidence="3 4">JCM 1407</strain>
    </source>
</reference>
<evidence type="ECO:0000259" key="2">
    <source>
        <dbReference type="Pfam" id="PF04734"/>
    </source>
</evidence>
<comment type="similarity">
    <text evidence="1">Belongs to the neutral ceramidase family.</text>
</comment>
<dbReference type="Proteomes" id="UP001501510">
    <property type="component" value="Unassembled WGS sequence"/>
</dbReference>
<evidence type="ECO:0000313" key="3">
    <source>
        <dbReference type="EMBL" id="GAA0739962.1"/>
    </source>
</evidence>
<gene>
    <name evidence="3" type="ORF">GCM10008906_19300</name>
</gene>
<keyword evidence="1" id="KW-0746">Sphingolipid metabolism</keyword>
<dbReference type="EC" id="3.5.1.23" evidence="1"/>
<dbReference type="InterPro" id="IPR031329">
    <property type="entry name" value="NEUT/ALK_ceramidase_N"/>
</dbReference>
<comment type="catalytic activity">
    <reaction evidence="1">
        <text>an N-acylsphing-4-enine + H2O = sphing-4-enine + a fatty acid</text>
        <dbReference type="Rhea" id="RHEA:20856"/>
        <dbReference type="ChEBI" id="CHEBI:15377"/>
        <dbReference type="ChEBI" id="CHEBI:28868"/>
        <dbReference type="ChEBI" id="CHEBI:52639"/>
        <dbReference type="ChEBI" id="CHEBI:57756"/>
        <dbReference type="EC" id="3.5.1.23"/>
    </reaction>
</comment>
<name>A0ABN1JHN1_9CLOT</name>
<keyword evidence="4" id="KW-1185">Reference proteome</keyword>
<proteinExistence type="inferred from homology"/>
<keyword evidence="1" id="KW-0443">Lipid metabolism</keyword>
<evidence type="ECO:0000313" key="4">
    <source>
        <dbReference type="Proteomes" id="UP001501510"/>
    </source>
</evidence>
<dbReference type="Pfam" id="PF04734">
    <property type="entry name" value="Ceramidase_alk"/>
    <property type="match status" value="1"/>
</dbReference>
<evidence type="ECO:0000256" key="1">
    <source>
        <dbReference type="RuleBase" id="RU366019"/>
    </source>
</evidence>
<dbReference type="EMBL" id="BAAACG010000009">
    <property type="protein sequence ID" value="GAA0739962.1"/>
    <property type="molecule type" value="Genomic_DNA"/>
</dbReference>
<organism evidence="3 4">
    <name type="scientific">Clostridium oceanicum</name>
    <dbReference type="NCBI Taxonomy" id="1543"/>
    <lineage>
        <taxon>Bacteria</taxon>
        <taxon>Bacillati</taxon>
        <taxon>Bacillota</taxon>
        <taxon>Clostridia</taxon>
        <taxon>Eubacteriales</taxon>
        <taxon>Clostridiaceae</taxon>
        <taxon>Clostridium</taxon>
    </lineage>
</organism>